<dbReference type="Proteomes" id="UP000440224">
    <property type="component" value="Unassembled WGS sequence"/>
</dbReference>
<feature type="transmembrane region" description="Helical" evidence="1">
    <location>
        <begin position="69"/>
        <end position="89"/>
    </location>
</feature>
<keyword evidence="1" id="KW-0812">Transmembrane</keyword>
<organism evidence="2 3">
    <name type="scientific">Polyangium spumosum</name>
    <dbReference type="NCBI Taxonomy" id="889282"/>
    <lineage>
        <taxon>Bacteria</taxon>
        <taxon>Pseudomonadati</taxon>
        <taxon>Myxococcota</taxon>
        <taxon>Polyangia</taxon>
        <taxon>Polyangiales</taxon>
        <taxon>Polyangiaceae</taxon>
        <taxon>Polyangium</taxon>
    </lineage>
</organism>
<name>A0A6N7PMZ1_9BACT</name>
<protein>
    <submittedName>
        <fullName evidence="2">Uncharacterized protein</fullName>
    </submittedName>
</protein>
<evidence type="ECO:0000313" key="2">
    <source>
        <dbReference type="EMBL" id="MRG91465.1"/>
    </source>
</evidence>
<dbReference type="RefSeq" id="WP_153818251.1">
    <property type="nucleotide sequence ID" value="NZ_WJIE01000001.1"/>
</dbReference>
<reference evidence="2 3" key="1">
    <citation type="submission" date="2019-10" db="EMBL/GenBank/DDBJ databases">
        <title>A soil myxobacterium in the family Polyangiaceae.</title>
        <authorList>
            <person name="Li Y."/>
            <person name="Wang J."/>
        </authorList>
    </citation>
    <scope>NUCLEOTIDE SEQUENCE [LARGE SCALE GENOMIC DNA]</scope>
    <source>
        <strain evidence="2 3">DSM 14734</strain>
    </source>
</reference>
<keyword evidence="1" id="KW-1133">Transmembrane helix</keyword>
<accession>A0A6N7PMZ1</accession>
<evidence type="ECO:0000256" key="1">
    <source>
        <dbReference type="SAM" id="Phobius"/>
    </source>
</evidence>
<proteinExistence type="predicted"/>
<sequence>MLLDAIPPAAKPDTSFRHRRGLVAPSLRPTGLPAVPVKRALMTGGLAALLMAYLVWGSVVDRSFEDEDIYLIPLVFVAVTLLAAAILLVRPFLRALRVELALDEAGVRCAASGFVTYYPWVLLGPAQIEPDWRGIPTLTLMNEGGRVFARVPLLGAGAHASGASLLQSYNRRRAGPISAAPPVARALARQGRPIVAWIEALAAVGAAGDKRAGYREQAPVDLGELPAIVADLGQAPELRAAAAYVLLAKRAPDFDVVKNVVTEAAPPLVQLLVHLAPGGEVIVSRDSIEALRCFLEPDEAAALDRAA</sequence>
<feature type="transmembrane region" description="Helical" evidence="1">
    <location>
        <begin position="40"/>
        <end position="57"/>
    </location>
</feature>
<evidence type="ECO:0000313" key="3">
    <source>
        <dbReference type="Proteomes" id="UP000440224"/>
    </source>
</evidence>
<comment type="caution">
    <text evidence="2">The sequence shown here is derived from an EMBL/GenBank/DDBJ whole genome shotgun (WGS) entry which is preliminary data.</text>
</comment>
<keyword evidence="3" id="KW-1185">Reference proteome</keyword>
<dbReference type="OrthoDB" id="9823040at2"/>
<dbReference type="AlphaFoldDB" id="A0A6N7PMZ1"/>
<gene>
    <name evidence="2" type="ORF">GF068_05940</name>
</gene>
<keyword evidence="1" id="KW-0472">Membrane</keyword>
<dbReference type="EMBL" id="WJIE01000001">
    <property type="protein sequence ID" value="MRG91465.1"/>
    <property type="molecule type" value="Genomic_DNA"/>
</dbReference>